<evidence type="ECO:0000313" key="2">
    <source>
        <dbReference type="EMBL" id="PIP34245.1"/>
    </source>
</evidence>
<dbReference type="AlphaFoldDB" id="A0A2G9ZM37"/>
<name>A0A2G9ZM37_9BACT</name>
<comment type="caution">
    <text evidence="2">The sequence shown here is derived from an EMBL/GenBank/DDBJ whole genome shotgun (WGS) entry which is preliminary data.</text>
</comment>
<dbReference type="Gene3D" id="3.40.50.150">
    <property type="entry name" value="Vaccinia Virus protein VP39"/>
    <property type="match status" value="1"/>
</dbReference>
<dbReference type="CDD" id="cd02440">
    <property type="entry name" value="AdoMet_MTases"/>
    <property type="match status" value="1"/>
</dbReference>
<dbReference type="InterPro" id="IPR029063">
    <property type="entry name" value="SAM-dependent_MTases_sf"/>
</dbReference>
<dbReference type="InterPro" id="IPR013216">
    <property type="entry name" value="Methyltransf_11"/>
</dbReference>
<dbReference type="EMBL" id="PCSD01000001">
    <property type="protein sequence ID" value="PIP34245.1"/>
    <property type="molecule type" value="Genomic_DNA"/>
</dbReference>
<accession>A0A2G9ZM37</accession>
<evidence type="ECO:0000313" key="3">
    <source>
        <dbReference type="Proteomes" id="UP000230729"/>
    </source>
</evidence>
<organism evidence="2 3">
    <name type="scientific">Candidatus Falkowbacteria bacterium CG23_combo_of_CG06-09_8_20_14_all_49_15</name>
    <dbReference type="NCBI Taxonomy" id="1974572"/>
    <lineage>
        <taxon>Bacteria</taxon>
        <taxon>Candidatus Falkowiibacteriota</taxon>
    </lineage>
</organism>
<dbReference type="Proteomes" id="UP000230729">
    <property type="component" value="Unassembled WGS sequence"/>
</dbReference>
<dbReference type="PANTHER" id="PTHR42912">
    <property type="entry name" value="METHYLTRANSFERASE"/>
    <property type="match status" value="1"/>
</dbReference>
<dbReference type="Pfam" id="PF08241">
    <property type="entry name" value="Methyltransf_11"/>
    <property type="match status" value="1"/>
</dbReference>
<proteinExistence type="predicted"/>
<gene>
    <name evidence="2" type="ORF">COX22_00080</name>
</gene>
<reference evidence="2 3" key="1">
    <citation type="submission" date="2017-09" db="EMBL/GenBank/DDBJ databases">
        <title>Depth-based differentiation of microbial function through sediment-hosted aquifers and enrichment of novel symbionts in the deep terrestrial subsurface.</title>
        <authorList>
            <person name="Probst A.J."/>
            <person name="Ladd B."/>
            <person name="Jarett J.K."/>
            <person name="Geller-Mcgrath D.E."/>
            <person name="Sieber C.M."/>
            <person name="Emerson J.B."/>
            <person name="Anantharaman K."/>
            <person name="Thomas B.C."/>
            <person name="Malmstrom R."/>
            <person name="Stieglmeier M."/>
            <person name="Klingl A."/>
            <person name="Woyke T."/>
            <person name="Ryan C.M."/>
            <person name="Banfield J.F."/>
        </authorList>
    </citation>
    <scope>NUCLEOTIDE SEQUENCE [LARGE SCALE GENOMIC DNA]</scope>
    <source>
        <strain evidence="2">CG23_combo_of_CG06-09_8_20_14_all_49_15</strain>
    </source>
</reference>
<dbReference type="GO" id="GO:0008757">
    <property type="term" value="F:S-adenosylmethionine-dependent methyltransferase activity"/>
    <property type="evidence" value="ECO:0007669"/>
    <property type="project" value="InterPro"/>
</dbReference>
<dbReference type="InterPro" id="IPR050508">
    <property type="entry name" value="Methyltransf_Superfamily"/>
</dbReference>
<feature type="domain" description="Methyltransferase type 11" evidence="1">
    <location>
        <begin position="31"/>
        <end position="112"/>
    </location>
</feature>
<dbReference type="SUPFAM" id="SSF53335">
    <property type="entry name" value="S-adenosyl-L-methionine-dependent methyltransferases"/>
    <property type="match status" value="1"/>
</dbReference>
<evidence type="ECO:0000259" key="1">
    <source>
        <dbReference type="Pfam" id="PF08241"/>
    </source>
</evidence>
<sequence>MIKEISSQMVSYNETREAIDYCKKYFHGQLLDVGAGNGKYKGMLSGQTDKYFAVDIAPGPNIDLVADIHNTGLPDASFDTIVCTQVIEHVKNPFRVLEEIKRLLRPGGVCFVSAPFMYPYHPDPKDFFRFSAEGLQSFFAEGQYEIILVGKSGGFFSQLANAIKISFVNKYEGFSALNGKIFGRLIRLLNYIDRFYRSERIYCSSFVLVKKN</sequence>
<dbReference type="PANTHER" id="PTHR42912:SF85">
    <property type="entry name" value="METHYLTRANSFERASE TYPE 11"/>
    <property type="match status" value="1"/>
</dbReference>
<protein>
    <recommendedName>
        <fullName evidence="1">Methyltransferase type 11 domain-containing protein</fullName>
    </recommendedName>
</protein>